<feature type="region of interest" description="Disordered" evidence="1">
    <location>
        <begin position="97"/>
        <end position="130"/>
    </location>
</feature>
<proteinExistence type="predicted"/>
<sequence length="130" mass="14127">MHGLGPLALAPRKDDLQPKGVAGGALGAIQRMERPPPLGFPPYVARASPRCSPRSCRRWGSRLDLPRHPLATGQQLEQPPVLGSRFTTTTRRAMRLAGTRVASRRRTTARAATAGTRTAPRRHSMGHRAP</sequence>
<evidence type="ECO:0000313" key="2">
    <source>
        <dbReference type="EMBL" id="JAD82963.1"/>
    </source>
</evidence>
<dbReference type="EMBL" id="GBRH01214932">
    <property type="protein sequence ID" value="JAD82963.1"/>
    <property type="molecule type" value="Transcribed_RNA"/>
</dbReference>
<feature type="region of interest" description="Disordered" evidence="1">
    <location>
        <begin position="1"/>
        <end position="52"/>
    </location>
</feature>
<protein>
    <submittedName>
        <fullName evidence="2">Uncharacterized protein</fullName>
    </submittedName>
</protein>
<evidence type="ECO:0000256" key="1">
    <source>
        <dbReference type="SAM" id="MobiDB-lite"/>
    </source>
</evidence>
<organism evidence="2">
    <name type="scientific">Arundo donax</name>
    <name type="common">Giant reed</name>
    <name type="synonym">Donax arundinaceus</name>
    <dbReference type="NCBI Taxonomy" id="35708"/>
    <lineage>
        <taxon>Eukaryota</taxon>
        <taxon>Viridiplantae</taxon>
        <taxon>Streptophyta</taxon>
        <taxon>Embryophyta</taxon>
        <taxon>Tracheophyta</taxon>
        <taxon>Spermatophyta</taxon>
        <taxon>Magnoliopsida</taxon>
        <taxon>Liliopsida</taxon>
        <taxon>Poales</taxon>
        <taxon>Poaceae</taxon>
        <taxon>PACMAD clade</taxon>
        <taxon>Arundinoideae</taxon>
        <taxon>Arundineae</taxon>
        <taxon>Arundo</taxon>
    </lineage>
</organism>
<feature type="compositionally biased region" description="Low complexity" evidence="1">
    <location>
        <begin position="109"/>
        <end position="118"/>
    </location>
</feature>
<dbReference type="AlphaFoldDB" id="A0A0A9D8E6"/>
<accession>A0A0A9D8E6</accession>
<name>A0A0A9D8E6_ARUDO</name>
<reference evidence="2" key="2">
    <citation type="journal article" date="2015" name="Data Brief">
        <title>Shoot transcriptome of the giant reed, Arundo donax.</title>
        <authorList>
            <person name="Barrero R.A."/>
            <person name="Guerrero F.D."/>
            <person name="Moolhuijzen P."/>
            <person name="Goolsby J.A."/>
            <person name="Tidwell J."/>
            <person name="Bellgard S.E."/>
            <person name="Bellgard M.I."/>
        </authorList>
    </citation>
    <scope>NUCLEOTIDE SEQUENCE</scope>
    <source>
        <tissue evidence="2">Shoot tissue taken approximately 20 cm above the soil surface</tissue>
    </source>
</reference>
<reference evidence="2" key="1">
    <citation type="submission" date="2014-09" db="EMBL/GenBank/DDBJ databases">
        <authorList>
            <person name="Magalhaes I.L.F."/>
            <person name="Oliveira U."/>
            <person name="Santos F.R."/>
            <person name="Vidigal T.H.D.A."/>
            <person name="Brescovit A.D."/>
            <person name="Santos A.J."/>
        </authorList>
    </citation>
    <scope>NUCLEOTIDE SEQUENCE</scope>
    <source>
        <tissue evidence="2">Shoot tissue taken approximately 20 cm above the soil surface</tissue>
    </source>
</reference>
<feature type="compositionally biased region" description="Basic residues" evidence="1">
    <location>
        <begin position="119"/>
        <end position="130"/>
    </location>
</feature>